<dbReference type="OrthoDB" id="9814727at2"/>
<comment type="caution">
    <text evidence="1">The sequence shown here is derived from an EMBL/GenBank/DDBJ whole genome shotgun (WGS) entry which is preliminary data.</text>
</comment>
<dbReference type="STRING" id="1225476.A1D18_01975"/>
<dbReference type="Proteomes" id="UP000183924">
    <property type="component" value="Unassembled WGS sequence"/>
</dbReference>
<reference evidence="1 2" key="1">
    <citation type="submission" date="2016-03" db="EMBL/GenBank/DDBJ databases">
        <title>Comparative genomics of Rickettsiella.</title>
        <authorList>
            <person name="Chandler C."/>
            <person name="Wang Y."/>
        </authorList>
    </citation>
    <scope>NUCLEOTIDE SEQUENCE [LARGE SCALE GENOMIC DNA]</scope>
    <source>
        <strain evidence="1 2">RCFS May 2013</strain>
    </source>
</reference>
<dbReference type="AlphaFoldDB" id="A0A1J8NNA7"/>
<dbReference type="Gene3D" id="3.30.70.2340">
    <property type="entry name" value="Uncharacterised protein PF12112 family, DUF3579"/>
    <property type="match status" value="1"/>
</dbReference>
<name>A0A1J8NNA7_9COXI</name>
<dbReference type="Pfam" id="PF12112">
    <property type="entry name" value="DUF3579"/>
    <property type="match status" value="1"/>
</dbReference>
<protein>
    <submittedName>
        <fullName evidence="1">Acetyltransferase</fullName>
    </submittedName>
</protein>
<dbReference type="InterPro" id="IPR021969">
    <property type="entry name" value="DUF3579"/>
</dbReference>
<dbReference type="EMBL" id="LUKY01000031">
    <property type="protein sequence ID" value="OIZ95494.1"/>
    <property type="molecule type" value="Genomic_DNA"/>
</dbReference>
<accession>A0A1J8NNA7</accession>
<keyword evidence="2" id="KW-1185">Reference proteome</keyword>
<evidence type="ECO:0000313" key="1">
    <source>
        <dbReference type="EMBL" id="OIZ95494.1"/>
    </source>
</evidence>
<dbReference type="RefSeq" id="WP_071662153.1">
    <property type="nucleotide sequence ID" value="NZ_LUKY01000031.1"/>
</dbReference>
<proteinExistence type="predicted"/>
<gene>
    <name evidence="1" type="ORF">A1D18_01975</name>
</gene>
<organism evidence="1 2">
    <name type="scientific">Candidatus Rickettsiella isopodorum</name>
    <dbReference type="NCBI Taxonomy" id="1225476"/>
    <lineage>
        <taxon>Bacteria</taxon>
        <taxon>Pseudomonadati</taxon>
        <taxon>Pseudomonadota</taxon>
        <taxon>Gammaproteobacteria</taxon>
        <taxon>Legionellales</taxon>
        <taxon>Coxiellaceae</taxon>
        <taxon>Rickettsiella</taxon>
    </lineage>
</organism>
<evidence type="ECO:0000313" key="2">
    <source>
        <dbReference type="Proteomes" id="UP000183924"/>
    </source>
</evidence>
<sequence length="107" mass="12482">MLENTATHKSQREKLILIEGVTETGEKFRPSDWAERMCGCLASFTNRRMVYSPQLRPLMDHESRTKCLVIDPKLKETNPDIFDCIMKFAGENRLKIHESYTESEETE</sequence>
<dbReference type="GO" id="GO:0016740">
    <property type="term" value="F:transferase activity"/>
    <property type="evidence" value="ECO:0007669"/>
    <property type="project" value="UniProtKB-KW"/>
</dbReference>
<keyword evidence="1" id="KW-0808">Transferase</keyword>